<feature type="transmembrane region" description="Helical" evidence="2">
    <location>
        <begin position="189"/>
        <end position="211"/>
    </location>
</feature>
<sequence>MANSFPFESIYSIQGVLLAPFVAVGLALFLLGFYILLFGLVVYFLCVRHTGAKRKLHLWWMTTLFVLSLSSALMDMGLEIHTSALGFQTATTQDLDPLLDWVTINLSNIVLNFLPCILYALASCIADMILPYRLFVLWDSVRPIIFIVAMLVLFLTNAVGFVGGVTYAVGCFPNQPLSVFIKGADIITGYFIANAINTFLLTFIIAGRIWWLSREPRRLMGREVDRRYNRIIAMVVESGLLYSASVVVHVSTRQSLSTLGFPLNLSGLVYLMVGIAPTLIILRTSLGLTESAIPDSRMISTLRFGEPPAATEAGQSSDLRTVGFQQGPLGGSDDLEAHKVERSEMSTP</sequence>
<dbReference type="EMBL" id="LATX01001665">
    <property type="protein sequence ID" value="KTB39576.1"/>
    <property type="molecule type" value="Genomic_DNA"/>
</dbReference>
<evidence type="ECO:0000256" key="2">
    <source>
        <dbReference type="SAM" id="Phobius"/>
    </source>
</evidence>
<organism evidence="3 4">
    <name type="scientific">Moniliophthora roreri</name>
    <name type="common">Frosty pod rot fungus</name>
    <name type="synonym">Monilia roreri</name>
    <dbReference type="NCBI Taxonomy" id="221103"/>
    <lineage>
        <taxon>Eukaryota</taxon>
        <taxon>Fungi</taxon>
        <taxon>Dikarya</taxon>
        <taxon>Basidiomycota</taxon>
        <taxon>Agaricomycotina</taxon>
        <taxon>Agaricomycetes</taxon>
        <taxon>Agaricomycetidae</taxon>
        <taxon>Agaricales</taxon>
        <taxon>Marasmiineae</taxon>
        <taxon>Marasmiaceae</taxon>
        <taxon>Moniliophthora</taxon>
    </lineage>
</organism>
<evidence type="ECO:0000256" key="1">
    <source>
        <dbReference type="SAM" id="MobiDB-lite"/>
    </source>
</evidence>
<feature type="transmembrane region" description="Helical" evidence="2">
    <location>
        <begin position="263"/>
        <end position="282"/>
    </location>
</feature>
<keyword evidence="2" id="KW-1133">Transmembrane helix</keyword>
<dbReference type="AlphaFoldDB" id="A0A0W0FTM8"/>
<protein>
    <submittedName>
        <fullName evidence="3">Uncharacterized protein</fullName>
    </submittedName>
</protein>
<evidence type="ECO:0000313" key="4">
    <source>
        <dbReference type="Proteomes" id="UP000054988"/>
    </source>
</evidence>
<accession>A0A0W0FTM8</accession>
<feature type="transmembrane region" description="Helical" evidence="2">
    <location>
        <begin position="109"/>
        <end position="132"/>
    </location>
</feature>
<evidence type="ECO:0000313" key="3">
    <source>
        <dbReference type="EMBL" id="KTB39576.1"/>
    </source>
</evidence>
<feature type="transmembrane region" description="Helical" evidence="2">
    <location>
        <begin position="20"/>
        <end position="46"/>
    </location>
</feature>
<keyword evidence="2" id="KW-0812">Transmembrane</keyword>
<gene>
    <name evidence="3" type="ORF">WG66_7845</name>
</gene>
<feature type="compositionally biased region" description="Basic and acidic residues" evidence="1">
    <location>
        <begin position="335"/>
        <end position="348"/>
    </location>
</feature>
<dbReference type="Proteomes" id="UP000054988">
    <property type="component" value="Unassembled WGS sequence"/>
</dbReference>
<feature type="region of interest" description="Disordered" evidence="1">
    <location>
        <begin position="307"/>
        <end position="348"/>
    </location>
</feature>
<name>A0A0W0FTM8_MONRR</name>
<comment type="caution">
    <text evidence="3">The sequence shown here is derived from an EMBL/GenBank/DDBJ whole genome shotgun (WGS) entry which is preliminary data.</text>
</comment>
<feature type="transmembrane region" description="Helical" evidence="2">
    <location>
        <begin position="144"/>
        <end position="169"/>
    </location>
</feature>
<proteinExistence type="predicted"/>
<feature type="transmembrane region" description="Helical" evidence="2">
    <location>
        <begin position="58"/>
        <end position="78"/>
    </location>
</feature>
<feature type="transmembrane region" description="Helical" evidence="2">
    <location>
        <begin position="231"/>
        <end position="251"/>
    </location>
</feature>
<reference evidence="3 4" key="1">
    <citation type="submission" date="2015-12" db="EMBL/GenBank/DDBJ databases">
        <title>Draft genome sequence of Moniliophthora roreri, the causal agent of frosty pod rot of cacao.</title>
        <authorList>
            <person name="Aime M.C."/>
            <person name="Diaz-Valderrama J.R."/>
            <person name="Kijpornyongpan T."/>
            <person name="Phillips-Mora W."/>
        </authorList>
    </citation>
    <scope>NUCLEOTIDE SEQUENCE [LARGE SCALE GENOMIC DNA]</scope>
    <source>
        <strain evidence="3 4">MCA 2952</strain>
    </source>
</reference>
<keyword evidence="2" id="KW-0472">Membrane</keyword>